<dbReference type="Proteomes" id="UP001195483">
    <property type="component" value="Unassembled WGS sequence"/>
</dbReference>
<comment type="caution">
    <text evidence="1">The sequence shown here is derived from an EMBL/GenBank/DDBJ whole genome shotgun (WGS) entry which is preliminary data.</text>
</comment>
<evidence type="ECO:0000313" key="1">
    <source>
        <dbReference type="EMBL" id="KAK3609746.1"/>
    </source>
</evidence>
<sequence length="137" mass="15617">MEARHIERITIYVKNNHIYLEIYHFNHLPFGARVGCFWKLAGVAGKRMSGLRVALDVSLRCLLVPFHKCQRSKAKSPALRFIASLGKQCRLFGATSSQGRVLSQKGHRPTRSIELLERASGPAMDFKSWKQQVQIRL</sequence>
<protein>
    <submittedName>
        <fullName evidence="1">Uncharacterized protein</fullName>
    </submittedName>
</protein>
<gene>
    <name evidence="1" type="ORF">CHS0354_029194</name>
</gene>
<evidence type="ECO:0000313" key="2">
    <source>
        <dbReference type="Proteomes" id="UP001195483"/>
    </source>
</evidence>
<proteinExistence type="predicted"/>
<keyword evidence="2" id="KW-1185">Reference proteome</keyword>
<reference evidence="1" key="1">
    <citation type="journal article" date="2021" name="Genome Biol. Evol.">
        <title>A High-Quality Reference Genome for a Parasitic Bivalve with Doubly Uniparental Inheritance (Bivalvia: Unionida).</title>
        <authorList>
            <person name="Smith C.H."/>
        </authorList>
    </citation>
    <scope>NUCLEOTIDE SEQUENCE</scope>
    <source>
        <strain evidence="1">CHS0354</strain>
    </source>
</reference>
<reference evidence="1" key="3">
    <citation type="submission" date="2023-05" db="EMBL/GenBank/DDBJ databases">
        <authorList>
            <person name="Smith C.H."/>
        </authorList>
    </citation>
    <scope>NUCLEOTIDE SEQUENCE</scope>
    <source>
        <strain evidence="1">CHS0354</strain>
        <tissue evidence="1">Mantle</tissue>
    </source>
</reference>
<organism evidence="1 2">
    <name type="scientific">Potamilus streckersoni</name>
    <dbReference type="NCBI Taxonomy" id="2493646"/>
    <lineage>
        <taxon>Eukaryota</taxon>
        <taxon>Metazoa</taxon>
        <taxon>Spiralia</taxon>
        <taxon>Lophotrochozoa</taxon>
        <taxon>Mollusca</taxon>
        <taxon>Bivalvia</taxon>
        <taxon>Autobranchia</taxon>
        <taxon>Heteroconchia</taxon>
        <taxon>Palaeoheterodonta</taxon>
        <taxon>Unionida</taxon>
        <taxon>Unionoidea</taxon>
        <taxon>Unionidae</taxon>
        <taxon>Ambleminae</taxon>
        <taxon>Lampsilini</taxon>
        <taxon>Potamilus</taxon>
    </lineage>
</organism>
<dbReference type="AlphaFoldDB" id="A0AAE0TGE0"/>
<name>A0AAE0TGE0_9BIVA</name>
<reference evidence="1" key="2">
    <citation type="journal article" date="2021" name="Genome Biol. Evol.">
        <title>Developing a high-quality reference genome for a parasitic bivalve with doubly uniparental inheritance (Bivalvia: Unionida).</title>
        <authorList>
            <person name="Smith C.H."/>
        </authorList>
    </citation>
    <scope>NUCLEOTIDE SEQUENCE</scope>
    <source>
        <strain evidence="1">CHS0354</strain>
        <tissue evidence="1">Mantle</tissue>
    </source>
</reference>
<dbReference type="EMBL" id="JAEAOA010001752">
    <property type="protein sequence ID" value="KAK3609746.1"/>
    <property type="molecule type" value="Genomic_DNA"/>
</dbReference>
<accession>A0AAE0TGE0</accession>